<dbReference type="EMBL" id="CM056744">
    <property type="protein sequence ID" value="KAJ8668273.1"/>
    <property type="molecule type" value="Genomic_DNA"/>
</dbReference>
<gene>
    <name evidence="1" type="ORF">QAD02_009936</name>
</gene>
<evidence type="ECO:0000313" key="1">
    <source>
        <dbReference type="EMBL" id="KAJ8668273.1"/>
    </source>
</evidence>
<dbReference type="Proteomes" id="UP001239111">
    <property type="component" value="Chromosome 4"/>
</dbReference>
<organism evidence="1 2">
    <name type="scientific">Eretmocerus hayati</name>
    <dbReference type="NCBI Taxonomy" id="131215"/>
    <lineage>
        <taxon>Eukaryota</taxon>
        <taxon>Metazoa</taxon>
        <taxon>Ecdysozoa</taxon>
        <taxon>Arthropoda</taxon>
        <taxon>Hexapoda</taxon>
        <taxon>Insecta</taxon>
        <taxon>Pterygota</taxon>
        <taxon>Neoptera</taxon>
        <taxon>Endopterygota</taxon>
        <taxon>Hymenoptera</taxon>
        <taxon>Apocrita</taxon>
        <taxon>Proctotrupomorpha</taxon>
        <taxon>Chalcidoidea</taxon>
        <taxon>Aphelinidae</taxon>
        <taxon>Aphelininae</taxon>
        <taxon>Eretmocerus</taxon>
    </lineage>
</organism>
<protein>
    <submittedName>
        <fullName evidence="1">Uncharacterized protein</fullName>
    </submittedName>
</protein>
<name>A0ACC2NAV7_9HYME</name>
<comment type="caution">
    <text evidence="1">The sequence shown here is derived from an EMBL/GenBank/DDBJ whole genome shotgun (WGS) entry which is preliminary data.</text>
</comment>
<accession>A0ACC2NAV7</accession>
<reference evidence="1" key="1">
    <citation type="submission" date="2023-04" db="EMBL/GenBank/DDBJ databases">
        <title>A chromosome-level genome assembly of the parasitoid wasp Eretmocerus hayati.</title>
        <authorList>
            <person name="Zhong Y."/>
            <person name="Liu S."/>
            <person name="Liu Y."/>
        </authorList>
    </citation>
    <scope>NUCLEOTIDE SEQUENCE</scope>
    <source>
        <strain evidence="1">ZJU_SS_LIU_2023</strain>
    </source>
</reference>
<proteinExistence type="predicted"/>
<keyword evidence="2" id="KW-1185">Reference proteome</keyword>
<sequence length="145" mass="16748">MAFVWRFISVFVIYTFAIATPSFRSGVHSRRWNHIKKSPQESHDLIIGQRQEGDQFMYQTDVIKPWKSFRVVVVEETFSVDERDNITLVRVLDKFTDGHGANPELISGGSGFNNVTIRFTSQSWYGIDFLVEIYALVHTENGENQ</sequence>
<evidence type="ECO:0000313" key="2">
    <source>
        <dbReference type="Proteomes" id="UP001239111"/>
    </source>
</evidence>